<dbReference type="Gene3D" id="1.10.418.40">
    <property type="entry name" value="Autophagy protein 6/Beclin 1"/>
    <property type="match status" value="1"/>
</dbReference>
<comment type="similarity">
    <text evidence="1">Belongs to the beclin family.</text>
</comment>
<evidence type="ECO:0000259" key="5">
    <source>
        <dbReference type="Pfam" id="PF17675"/>
    </source>
</evidence>
<dbReference type="AlphaFoldDB" id="A0A8C6DBR0"/>
<dbReference type="GO" id="GO:0043548">
    <property type="term" value="F:phosphatidylinositol 3-kinase binding"/>
    <property type="evidence" value="ECO:0007669"/>
    <property type="project" value="TreeGrafter"/>
</dbReference>
<dbReference type="GO" id="GO:0000407">
    <property type="term" value="C:phagophore assembly site"/>
    <property type="evidence" value="ECO:0007669"/>
    <property type="project" value="TreeGrafter"/>
</dbReference>
<dbReference type="GO" id="GO:0006995">
    <property type="term" value="P:cellular response to nitrogen starvation"/>
    <property type="evidence" value="ECO:0007669"/>
    <property type="project" value="TreeGrafter"/>
</dbReference>
<dbReference type="Proteomes" id="UP000694544">
    <property type="component" value="Unplaced"/>
</dbReference>
<dbReference type="Ensembl" id="ENSMMST00000014203.1">
    <property type="protein sequence ID" value="ENSMMSP00000012856.1"/>
    <property type="gene ID" value="ENSMMSG00000009811.1"/>
</dbReference>
<dbReference type="PANTHER" id="PTHR12768:SF6">
    <property type="entry name" value="BECLIN-1"/>
    <property type="match status" value="1"/>
</dbReference>
<dbReference type="InterPro" id="IPR040455">
    <property type="entry name" value="Atg6_BARA"/>
</dbReference>
<dbReference type="GO" id="GO:0034271">
    <property type="term" value="C:phosphatidylinositol 3-kinase complex, class III, type I"/>
    <property type="evidence" value="ECO:0007669"/>
    <property type="project" value="TreeGrafter"/>
</dbReference>
<reference evidence="6" key="1">
    <citation type="submission" date="2025-08" db="UniProtKB">
        <authorList>
            <consortium name="Ensembl"/>
        </authorList>
    </citation>
    <scope>IDENTIFICATION</scope>
</reference>
<dbReference type="GO" id="GO:0030674">
    <property type="term" value="F:protein-macromolecule adaptor activity"/>
    <property type="evidence" value="ECO:0007669"/>
    <property type="project" value="TreeGrafter"/>
</dbReference>
<evidence type="ECO:0000256" key="3">
    <source>
        <dbReference type="SAM" id="Coils"/>
    </source>
</evidence>
<proteinExistence type="inferred from homology"/>
<dbReference type="PANTHER" id="PTHR12768">
    <property type="entry name" value="BECLIN 1"/>
    <property type="match status" value="1"/>
</dbReference>
<feature type="domain" description="Atg6 BARA" evidence="4">
    <location>
        <begin position="258"/>
        <end position="327"/>
    </location>
</feature>
<evidence type="ECO:0000259" key="4">
    <source>
        <dbReference type="Pfam" id="PF04111"/>
    </source>
</evidence>
<dbReference type="GO" id="GO:0034272">
    <property type="term" value="C:phosphatidylinositol 3-kinase complex, class III, type II"/>
    <property type="evidence" value="ECO:0007669"/>
    <property type="project" value="TreeGrafter"/>
</dbReference>
<evidence type="ECO:0000313" key="7">
    <source>
        <dbReference type="Proteomes" id="UP000694544"/>
    </source>
</evidence>
<dbReference type="InterPro" id="IPR007243">
    <property type="entry name" value="Atg6/Beclin"/>
</dbReference>
<keyword evidence="7" id="KW-1185">Reference proteome</keyword>
<dbReference type="GO" id="GO:0000423">
    <property type="term" value="P:mitophagy"/>
    <property type="evidence" value="ECO:0007669"/>
    <property type="project" value="TreeGrafter"/>
</dbReference>
<dbReference type="InterPro" id="IPR041691">
    <property type="entry name" value="Atg6/beclin_CC"/>
</dbReference>
<dbReference type="Pfam" id="PF04111">
    <property type="entry name" value="APG6"/>
    <property type="match status" value="1"/>
</dbReference>
<feature type="coiled-coil region" evidence="3">
    <location>
        <begin position="178"/>
        <end position="247"/>
    </location>
</feature>
<dbReference type="GO" id="GO:0000045">
    <property type="term" value="P:autophagosome assembly"/>
    <property type="evidence" value="ECO:0007669"/>
    <property type="project" value="TreeGrafter"/>
</dbReference>
<feature type="domain" description="Atg6/beclin coiled-coil" evidence="5">
    <location>
        <begin position="129"/>
        <end position="254"/>
    </location>
</feature>
<sequence>MVPLWQTGSGWWAPGPEGWGTIQVTFMCQRCSQPLKLDMSVKILDRVTIQELTAPLLATAQLKPGETQEEEANSGEEPFIETRQDGVSRRFIPPARMMSTESANSFTLIGEASDGGTMENLSQTDVDHPLCEEGTDTLLDQLDTWLNVTENECQDYNCCLEILEQMNEDDSEQPGLELKELAYKEERLIQELEDAEKTWKIVEENLEKVQAEAERLDREEAQYQREYSELQGQQLELDDELQSVENQKRYAQTQTDKLKKTDVFSAAFHIWHSGHVPVGWNEINAVWGQTVLLLHVLANKMGLKFQRYRLVPYGNHSHLESLIDKSEDGCGERQS</sequence>
<evidence type="ECO:0000313" key="6">
    <source>
        <dbReference type="Ensembl" id="ENSMMSP00000012856.1"/>
    </source>
</evidence>
<dbReference type="Gene3D" id="6.10.250.3110">
    <property type="match status" value="1"/>
</dbReference>
<name>A0A8C6DBR0_MOSMO</name>
<evidence type="ECO:0008006" key="8">
    <source>
        <dbReference type="Google" id="ProtNLM"/>
    </source>
</evidence>
<dbReference type="Pfam" id="PF17675">
    <property type="entry name" value="APG6_N"/>
    <property type="match status" value="1"/>
</dbReference>
<accession>A0A8C6DBR0</accession>
<dbReference type="GeneTree" id="ENSGT00390000008164"/>
<evidence type="ECO:0000256" key="2">
    <source>
        <dbReference type="ARBA" id="ARBA00023006"/>
    </source>
</evidence>
<protein>
    <recommendedName>
        <fullName evidence="8">Beclin-1</fullName>
    </recommendedName>
</protein>
<reference evidence="6" key="2">
    <citation type="submission" date="2025-09" db="UniProtKB">
        <authorList>
            <consortium name="Ensembl"/>
        </authorList>
    </citation>
    <scope>IDENTIFICATION</scope>
</reference>
<dbReference type="InterPro" id="IPR038274">
    <property type="entry name" value="Atg6/Beclin_C_sf"/>
</dbReference>
<keyword evidence="3" id="KW-0175">Coiled coil</keyword>
<keyword evidence="2" id="KW-0072">Autophagy</keyword>
<evidence type="ECO:0000256" key="1">
    <source>
        <dbReference type="ARBA" id="ARBA00005965"/>
    </source>
</evidence>
<dbReference type="GO" id="GO:0045324">
    <property type="term" value="P:late endosome to vacuole transport"/>
    <property type="evidence" value="ECO:0007669"/>
    <property type="project" value="TreeGrafter"/>
</dbReference>
<organism evidence="6 7">
    <name type="scientific">Moschus moschiferus</name>
    <name type="common">Siberian musk deer</name>
    <name type="synonym">Moschus sibiricus</name>
    <dbReference type="NCBI Taxonomy" id="68415"/>
    <lineage>
        <taxon>Eukaryota</taxon>
        <taxon>Metazoa</taxon>
        <taxon>Chordata</taxon>
        <taxon>Craniata</taxon>
        <taxon>Vertebrata</taxon>
        <taxon>Euteleostomi</taxon>
        <taxon>Mammalia</taxon>
        <taxon>Eutheria</taxon>
        <taxon>Laurasiatheria</taxon>
        <taxon>Artiodactyla</taxon>
        <taxon>Ruminantia</taxon>
        <taxon>Pecora</taxon>
        <taxon>Moschidae</taxon>
        <taxon>Moschus</taxon>
    </lineage>
</organism>